<sequence length="77" mass="8862">MFANPNSDVKAFPLLCGWALKHNQKYGKKGSEKRIAPQVIALLERFFLEGNTAWTHRISVRNQPWFFIFLVKSGRVG</sequence>
<organism evidence="1">
    <name type="scientific">Rhizophagus irregularis (strain DAOM 181602 / DAOM 197198 / MUCL 43194)</name>
    <name type="common">Arbuscular mycorrhizal fungus</name>
    <name type="synonym">Glomus intraradices</name>
    <dbReference type="NCBI Taxonomy" id="747089"/>
    <lineage>
        <taxon>Eukaryota</taxon>
        <taxon>Fungi</taxon>
        <taxon>Fungi incertae sedis</taxon>
        <taxon>Mucoromycota</taxon>
        <taxon>Glomeromycotina</taxon>
        <taxon>Glomeromycetes</taxon>
        <taxon>Glomerales</taxon>
        <taxon>Glomeraceae</taxon>
        <taxon>Rhizophagus</taxon>
    </lineage>
</organism>
<evidence type="ECO:0000313" key="1">
    <source>
        <dbReference type="EMBL" id="ESA18427.1"/>
    </source>
</evidence>
<proteinExistence type="predicted"/>
<reference evidence="1" key="1">
    <citation type="submission" date="2013-07" db="EMBL/GenBank/DDBJ databases">
        <title>The genome of an arbuscular mycorrhizal fungus provides insights into the evolution of the oldest plant symbiosis.</title>
        <authorList>
            <consortium name="DOE Joint Genome Institute"/>
            <person name="Tisserant E."/>
            <person name="Malbreil M."/>
            <person name="Kuo A."/>
            <person name="Kohler A."/>
            <person name="Symeonidi A."/>
            <person name="Balestrini R."/>
            <person name="Charron P."/>
            <person name="Duensing N."/>
            <person name="Frei-dit-Frey N."/>
            <person name="Gianinazzi-Pearson V."/>
            <person name="Gilbert B."/>
            <person name="Handa Y."/>
            <person name="Hijri M."/>
            <person name="Kaul R."/>
            <person name="Kawaguchi M."/>
            <person name="Krajinski F."/>
            <person name="Lammers P."/>
            <person name="Lapierre D."/>
            <person name="Masclaux F.G."/>
            <person name="Murat C."/>
            <person name="Morin E."/>
            <person name="Ndikumana S."/>
            <person name="Pagni M."/>
            <person name="Petitpierre D."/>
            <person name="Requena N."/>
            <person name="Rosikiewicz P."/>
            <person name="Riley R."/>
            <person name="Saito K."/>
            <person name="San Clemente H."/>
            <person name="Shapiro H."/>
            <person name="van Tuinen D."/>
            <person name="Becard G."/>
            <person name="Bonfante P."/>
            <person name="Paszkowski U."/>
            <person name="Shachar-Hill Y."/>
            <person name="Young J.P."/>
            <person name="Sanders I.R."/>
            <person name="Henrissat B."/>
            <person name="Rensing S.A."/>
            <person name="Grigoriev I.V."/>
            <person name="Corradi N."/>
            <person name="Roux C."/>
            <person name="Martin F."/>
        </authorList>
    </citation>
    <scope>NUCLEOTIDE SEQUENCE</scope>
    <source>
        <strain evidence="1">DAOM 197198</strain>
    </source>
</reference>
<dbReference type="AlphaFoldDB" id="U9UFI3"/>
<name>U9UFI3_RHIID</name>
<gene>
    <name evidence="1" type="ORF">GLOINDRAFT_2239</name>
</gene>
<dbReference type="EMBL" id="KI279229">
    <property type="protein sequence ID" value="ESA18427.1"/>
    <property type="molecule type" value="Genomic_DNA"/>
</dbReference>
<dbReference type="HOGENOM" id="CLU_2639325_0_0_1"/>
<accession>U9UFI3</accession>
<protein>
    <submittedName>
        <fullName evidence="1">Uncharacterized protein</fullName>
    </submittedName>
</protein>